<dbReference type="AlphaFoldDB" id="A0A2S9IRG0"/>
<sequence>MADHGLVSSITAVTKILGSAPPIIPEIFNGGTRLTGRYVNVPFDTYIPAMKEHVLVAHYSGGGHTWAKIDGKRLMYPTFPGRITFVPRGHDSERSTSAPFKVSNTFLSQDRLVECANQLNYSRVPDLIDRQNFSDPKLFTLLNLLCEEVESREAASRLFIEQLLDLICIQLLRGHSVSSLPNFSAHVGLAPWQAQRVLDYMRDNLDRDIGLQELADLTNLSRSHFCGAFRKATGRTPHQWLMKLRIQAARQLLACSALPIVEIALNVGYQTHSAFSVAFRRSVGVTPQEYRRLYSRS</sequence>
<dbReference type="PRINTS" id="PR00032">
    <property type="entry name" value="HTHARAC"/>
</dbReference>
<dbReference type="SMART" id="SM00342">
    <property type="entry name" value="HTH_ARAC"/>
    <property type="match status" value="1"/>
</dbReference>
<name>A0A2S9IRG0_9HYPH</name>
<dbReference type="GO" id="GO:0043565">
    <property type="term" value="F:sequence-specific DNA binding"/>
    <property type="evidence" value="ECO:0007669"/>
    <property type="project" value="InterPro"/>
</dbReference>
<accession>A0A2S9IRG0</accession>
<keyword evidence="3" id="KW-0804">Transcription</keyword>
<evidence type="ECO:0000256" key="3">
    <source>
        <dbReference type="ARBA" id="ARBA00023163"/>
    </source>
</evidence>
<dbReference type="PANTHER" id="PTHR46796">
    <property type="entry name" value="HTH-TYPE TRANSCRIPTIONAL ACTIVATOR RHAS-RELATED"/>
    <property type="match status" value="1"/>
</dbReference>
<dbReference type="PANTHER" id="PTHR46796:SF14">
    <property type="entry name" value="TRANSCRIPTIONAL REGULATORY PROTEIN"/>
    <property type="match status" value="1"/>
</dbReference>
<dbReference type="InterPro" id="IPR018062">
    <property type="entry name" value="HTH_AraC-typ_CS"/>
</dbReference>
<comment type="caution">
    <text evidence="5">The sequence shown here is derived from an EMBL/GenBank/DDBJ whole genome shotgun (WGS) entry which is preliminary data.</text>
</comment>
<dbReference type="Gene3D" id="1.10.10.60">
    <property type="entry name" value="Homeodomain-like"/>
    <property type="match status" value="2"/>
</dbReference>
<dbReference type="Pfam" id="PF12833">
    <property type="entry name" value="HTH_18"/>
    <property type="match status" value="1"/>
</dbReference>
<keyword evidence="1" id="KW-0805">Transcription regulation</keyword>
<evidence type="ECO:0000256" key="1">
    <source>
        <dbReference type="ARBA" id="ARBA00023015"/>
    </source>
</evidence>
<evidence type="ECO:0000259" key="4">
    <source>
        <dbReference type="PROSITE" id="PS01124"/>
    </source>
</evidence>
<feature type="domain" description="HTH araC/xylS-type" evidence="4">
    <location>
        <begin position="195"/>
        <end position="293"/>
    </location>
</feature>
<keyword evidence="2" id="KW-0238">DNA-binding</keyword>
<protein>
    <submittedName>
        <fullName evidence="5">AraC family transcriptional regulator</fullName>
    </submittedName>
</protein>
<organism evidence="5 6">
    <name type="scientific">Phyllobacterium phragmitis</name>
    <dbReference type="NCBI Taxonomy" id="2670329"/>
    <lineage>
        <taxon>Bacteria</taxon>
        <taxon>Pseudomonadati</taxon>
        <taxon>Pseudomonadota</taxon>
        <taxon>Alphaproteobacteria</taxon>
        <taxon>Hyphomicrobiales</taxon>
        <taxon>Phyllobacteriaceae</taxon>
        <taxon>Phyllobacterium</taxon>
    </lineage>
</organism>
<dbReference type="InterPro" id="IPR018060">
    <property type="entry name" value="HTH_AraC"/>
</dbReference>
<dbReference type="SUPFAM" id="SSF46689">
    <property type="entry name" value="Homeodomain-like"/>
    <property type="match status" value="2"/>
</dbReference>
<evidence type="ECO:0000313" key="5">
    <source>
        <dbReference type="EMBL" id="PRD43110.1"/>
    </source>
</evidence>
<dbReference type="PROSITE" id="PS00041">
    <property type="entry name" value="HTH_ARAC_FAMILY_1"/>
    <property type="match status" value="1"/>
</dbReference>
<evidence type="ECO:0000313" key="6">
    <source>
        <dbReference type="Proteomes" id="UP000239434"/>
    </source>
</evidence>
<dbReference type="InterPro" id="IPR020449">
    <property type="entry name" value="Tscrpt_reg_AraC-type_HTH"/>
</dbReference>
<proteinExistence type="predicted"/>
<dbReference type="RefSeq" id="WP_105742349.1">
    <property type="nucleotide sequence ID" value="NZ_PVBR01000008.1"/>
</dbReference>
<reference evidence="5 6" key="1">
    <citation type="submission" date="2018-02" db="EMBL/GenBank/DDBJ databases">
        <title>The draft genome of Phyllobacterium sp. 1N-3.</title>
        <authorList>
            <person name="Liu L."/>
            <person name="Li L."/>
            <person name="Zhang X."/>
            <person name="Wang T."/>
            <person name="Liang L."/>
        </authorList>
    </citation>
    <scope>NUCLEOTIDE SEQUENCE [LARGE SCALE GENOMIC DNA]</scope>
    <source>
        <strain evidence="5 6">1N-3</strain>
    </source>
</reference>
<gene>
    <name evidence="5" type="ORF">C5748_12950</name>
</gene>
<keyword evidence="6" id="KW-1185">Reference proteome</keyword>
<dbReference type="GO" id="GO:0003700">
    <property type="term" value="F:DNA-binding transcription factor activity"/>
    <property type="evidence" value="ECO:0007669"/>
    <property type="project" value="InterPro"/>
</dbReference>
<dbReference type="EMBL" id="PVBR01000008">
    <property type="protein sequence ID" value="PRD43110.1"/>
    <property type="molecule type" value="Genomic_DNA"/>
</dbReference>
<dbReference type="InterPro" id="IPR009057">
    <property type="entry name" value="Homeodomain-like_sf"/>
</dbReference>
<dbReference type="Proteomes" id="UP000239434">
    <property type="component" value="Unassembled WGS sequence"/>
</dbReference>
<evidence type="ECO:0000256" key="2">
    <source>
        <dbReference type="ARBA" id="ARBA00023125"/>
    </source>
</evidence>
<dbReference type="InterPro" id="IPR050204">
    <property type="entry name" value="AraC_XylS_family_regulators"/>
</dbReference>
<dbReference type="PROSITE" id="PS01124">
    <property type="entry name" value="HTH_ARAC_FAMILY_2"/>
    <property type="match status" value="1"/>
</dbReference>